<feature type="region of interest" description="Disordered" evidence="1">
    <location>
        <begin position="115"/>
        <end position="142"/>
    </location>
</feature>
<organism evidence="2 3">
    <name type="scientific">Phaseolus angularis</name>
    <name type="common">Azuki bean</name>
    <name type="synonym">Vigna angularis</name>
    <dbReference type="NCBI Taxonomy" id="3914"/>
    <lineage>
        <taxon>Eukaryota</taxon>
        <taxon>Viridiplantae</taxon>
        <taxon>Streptophyta</taxon>
        <taxon>Embryophyta</taxon>
        <taxon>Tracheophyta</taxon>
        <taxon>Spermatophyta</taxon>
        <taxon>Magnoliopsida</taxon>
        <taxon>eudicotyledons</taxon>
        <taxon>Gunneridae</taxon>
        <taxon>Pentapetalae</taxon>
        <taxon>rosids</taxon>
        <taxon>fabids</taxon>
        <taxon>Fabales</taxon>
        <taxon>Fabaceae</taxon>
        <taxon>Papilionoideae</taxon>
        <taxon>50 kb inversion clade</taxon>
        <taxon>NPAAA clade</taxon>
        <taxon>indigoferoid/millettioid clade</taxon>
        <taxon>Phaseoleae</taxon>
        <taxon>Vigna</taxon>
    </lineage>
</organism>
<evidence type="ECO:0000313" key="3">
    <source>
        <dbReference type="Proteomes" id="UP000053144"/>
    </source>
</evidence>
<feature type="compositionally biased region" description="Acidic residues" evidence="1">
    <location>
        <begin position="121"/>
        <end position="130"/>
    </location>
</feature>
<proteinExistence type="predicted"/>
<evidence type="ECO:0000256" key="1">
    <source>
        <dbReference type="SAM" id="MobiDB-lite"/>
    </source>
</evidence>
<sequence>MFVQEKHLKLLIMHEMLTVWTELCNVSVEGEYRLSEDKNVNIITDNVAVVKKFEVKVSVAEKSRFGIKHCGGIVFKMGCLVESGEGSGVGGEAHAEGGDEGIEDVVEGVVEVENEDARDVENEDPMEVENEDARDVENEDPVEVEKEDAVDVVDVENEDAWEVDNEDAKDVEVAVELTYLPHTCAIFFINVLFRTPLEKVTGAPN</sequence>
<dbReference type="Gramene" id="KOM30391">
    <property type="protein sequence ID" value="KOM30391"/>
    <property type="gene ID" value="LR48_Vigan1300s001000"/>
</dbReference>
<name>A0A0L9TIS8_PHAAN</name>
<dbReference type="AlphaFoldDB" id="A0A0L9TIS8"/>
<dbReference type="Proteomes" id="UP000053144">
    <property type="component" value="Unassembled WGS sequence"/>
</dbReference>
<evidence type="ECO:0000313" key="2">
    <source>
        <dbReference type="EMBL" id="KOM30391.1"/>
    </source>
</evidence>
<dbReference type="EMBL" id="KQ258671">
    <property type="protein sequence ID" value="KOM30391.1"/>
    <property type="molecule type" value="Genomic_DNA"/>
</dbReference>
<gene>
    <name evidence="2" type="ORF">LR48_Vigan1300s001000</name>
</gene>
<accession>A0A0L9TIS8</accession>
<reference evidence="3" key="1">
    <citation type="journal article" date="2015" name="Proc. Natl. Acad. Sci. U.S.A.">
        <title>Genome sequencing of adzuki bean (Vigna angularis) provides insight into high starch and low fat accumulation and domestication.</title>
        <authorList>
            <person name="Yang K."/>
            <person name="Tian Z."/>
            <person name="Chen C."/>
            <person name="Luo L."/>
            <person name="Zhao B."/>
            <person name="Wang Z."/>
            <person name="Yu L."/>
            <person name="Li Y."/>
            <person name="Sun Y."/>
            <person name="Li W."/>
            <person name="Chen Y."/>
            <person name="Li Y."/>
            <person name="Zhang Y."/>
            <person name="Ai D."/>
            <person name="Zhao J."/>
            <person name="Shang C."/>
            <person name="Ma Y."/>
            <person name="Wu B."/>
            <person name="Wang M."/>
            <person name="Gao L."/>
            <person name="Sun D."/>
            <person name="Zhang P."/>
            <person name="Guo F."/>
            <person name="Wang W."/>
            <person name="Li Y."/>
            <person name="Wang J."/>
            <person name="Varshney R.K."/>
            <person name="Wang J."/>
            <person name="Ling H.Q."/>
            <person name="Wan P."/>
        </authorList>
    </citation>
    <scope>NUCLEOTIDE SEQUENCE</scope>
    <source>
        <strain evidence="3">cv. Jingnong 6</strain>
    </source>
</reference>
<protein>
    <submittedName>
        <fullName evidence="2">Uncharacterized protein</fullName>
    </submittedName>
</protein>